<dbReference type="Gene3D" id="1.25.40.10">
    <property type="entry name" value="Tetratricopeptide repeat domain"/>
    <property type="match status" value="2"/>
</dbReference>
<comment type="function">
    <text evidence="3">Regulates mitochondrial small subunit maturation by controlling 15S rRNA 5'-end processing. Localizes to the 5' precursor of the 15S rRNA in a position that is subsequently occupied by mS47 in the mature yeast mtSSU. Uses structure and sequence-specific RNA recognition, binding to a single-stranded region of the precursor and specifically recognizing bases -6 to -1. The exchange of Ccm1 for mS47 is coupled to the irreversible removal of precursor rRNA that is accompanied by conformational changes of the mitoribosomal proteins uS5m and mS26. These conformational changes signal completion of 5'-end rRNA processing through protection of the mature 5'-end of the 15S rRNA and stabilization of mS47. The removal of the 5' precursor together with the dissociation of Ccm1 may be catalyzed by the 5'-3' exoribonuclease Pet127. Involved in the specific removal of group I introns in mitochondrial encoded transcripts.</text>
</comment>
<evidence type="ECO:0000256" key="1">
    <source>
        <dbReference type="ARBA" id="ARBA00006192"/>
    </source>
</evidence>
<dbReference type="OrthoDB" id="1908178at2759"/>
<dbReference type="PANTHER" id="PTHR47447">
    <property type="entry name" value="OS03G0856100 PROTEIN"/>
    <property type="match status" value="1"/>
</dbReference>
<dbReference type="STRING" id="331657.A0A4U0XP05"/>
<dbReference type="PANTHER" id="PTHR47447:SF17">
    <property type="entry name" value="OS12G0638900 PROTEIN"/>
    <property type="match status" value="1"/>
</dbReference>
<evidence type="ECO:0008006" key="8">
    <source>
        <dbReference type="Google" id="ProtNLM"/>
    </source>
</evidence>
<sequence>METIFIQALVQAGSCQKHAKHTAASTILPSFVSTHHRSRRKRPPAHVEDARGFRSQPGKRRAAGAATAEVVEVTREEFKGLVDFYSPVYETLGDPEVPEMPDEDPELDKPMSNARDVPHQPWPAQSEAEQASVFELDELLDQEQPSHETIYHIYQTLPFPRVPYLSLETIRRLFNHLSVVERKDQTSMERYLGIVDDMKEAGIPMTVAEWNTAVAFAGRWYERVTAAEVENALHIWKEMEHQAGVQGTNVTFNILFDIATKAGKYVLAEMIMKEMQKRNLKYNRYFRFGLIYYYGLRADGDGVRRAYKDFVEAGEIVDTAVMNCVLVSLIRAGEPTAAEEVFLRMKRLNAERAQAALPPGDWRSARDLGILLDKAARRFRSDAAARQRVQDASPVAPDLHTFRILVAHHALTSANIDRVTDLLAEMRACSIEPSTAVYTHLFRGFALHGGVRYSSWTTHRLESIWTAYKRAIDDGVAGCAIDPATAHRIVRAFAKCAGRERTLAVWDEARRRWTADEEELEAVNRALHVLFVED</sequence>
<name>A0A4U0XP05_9PEZI</name>
<evidence type="ECO:0000313" key="7">
    <source>
        <dbReference type="Proteomes" id="UP000308768"/>
    </source>
</evidence>
<dbReference type="NCBIfam" id="TIGR00756">
    <property type="entry name" value="PPR"/>
    <property type="match status" value="1"/>
</dbReference>
<dbReference type="Proteomes" id="UP000308768">
    <property type="component" value="Unassembled WGS sequence"/>
</dbReference>
<gene>
    <name evidence="6" type="ORF">B0A49_01334</name>
</gene>
<accession>A0A4U0XP05</accession>
<comment type="similarity">
    <text evidence="1">Belongs to the CCM1 family.</text>
</comment>
<evidence type="ECO:0000256" key="4">
    <source>
        <dbReference type="ARBA" id="ARBA00044511"/>
    </source>
</evidence>
<dbReference type="Pfam" id="PF01535">
    <property type="entry name" value="PPR"/>
    <property type="match status" value="2"/>
</dbReference>
<evidence type="ECO:0000256" key="5">
    <source>
        <dbReference type="SAM" id="MobiDB-lite"/>
    </source>
</evidence>
<reference evidence="6 7" key="1">
    <citation type="submission" date="2017-03" db="EMBL/GenBank/DDBJ databases">
        <title>Genomes of endolithic fungi from Antarctica.</title>
        <authorList>
            <person name="Coleine C."/>
            <person name="Masonjones S."/>
            <person name="Stajich J.E."/>
        </authorList>
    </citation>
    <scope>NUCLEOTIDE SEQUENCE [LARGE SCALE GENOMIC DNA]</scope>
    <source>
        <strain evidence="6 7">CCFEE 5187</strain>
    </source>
</reference>
<evidence type="ECO:0000256" key="2">
    <source>
        <dbReference type="ARBA" id="ARBA00022737"/>
    </source>
</evidence>
<comment type="caution">
    <text evidence="6">The sequence shown here is derived from an EMBL/GenBank/DDBJ whole genome shotgun (WGS) entry which is preliminary data.</text>
</comment>
<dbReference type="InterPro" id="IPR002885">
    <property type="entry name" value="PPR_rpt"/>
</dbReference>
<proteinExistence type="inferred from homology"/>
<keyword evidence="7" id="KW-1185">Reference proteome</keyword>
<feature type="compositionally biased region" description="Basic residues" evidence="5">
    <location>
        <begin position="34"/>
        <end position="44"/>
    </location>
</feature>
<evidence type="ECO:0000256" key="3">
    <source>
        <dbReference type="ARBA" id="ARBA00044493"/>
    </source>
</evidence>
<dbReference type="InterPro" id="IPR011990">
    <property type="entry name" value="TPR-like_helical_dom_sf"/>
</dbReference>
<dbReference type="AlphaFoldDB" id="A0A4U0XP05"/>
<comment type="subunit">
    <text evidence="4">Binds to mitochondrial small subunit 15S rRNA.</text>
</comment>
<feature type="region of interest" description="Disordered" evidence="5">
    <location>
        <begin position="33"/>
        <end position="65"/>
    </location>
</feature>
<dbReference type="EMBL" id="NAJN01000112">
    <property type="protein sequence ID" value="TKA79152.1"/>
    <property type="molecule type" value="Genomic_DNA"/>
</dbReference>
<protein>
    <recommendedName>
        <fullName evidence="8">Pentacotripeptide-repeat region of PRORP domain-containing protein</fullName>
    </recommendedName>
</protein>
<evidence type="ECO:0000313" key="6">
    <source>
        <dbReference type="EMBL" id="TKA79152.1"/>
    </source>
</evidence>
<organism evidence="6 7">
    <name type="scientific">Cryomyces minteri</name>
    <dbReference type="NCBI Taxonomy" id="331657"/>
    <lineage>
        <taxon>Eukaryota</taxon>
        <taxon>Fungi</taxon>
        <taxon>Dikarya</taxon>
        <taxon>Ascomycota</taxon>
        <taxon>Pezizomycotina</taxon>
        <taxon>Dothideomycetes</taxon>
        <taxon>Dothideomycetes incertae sedis</taxon>
        <taxon>Cryomyces</taxon>
    </lineage>
</organism>
<keyword evidence="2" id="KW-0677">Repeat</keyword>